<feature type="active site" evidence="5">
    <location>
        <position position="334"/>
    </location>
</feature>
<accession>A0AA41XKE1</accession>
<dbReference type="InterPro" id="IPR036514">
    <property type="entry name" value="SGNH_hydro_sf"/>
</dbReference>
<dbReference type="Gene3D" id="3.40.50.1110">
    <property type="entry name" value="SGNH hydrolase"/>
    <property type="match status" value="1"/>
</dbReference>
<gene>
    <name evidence="10" type="ORF">N1028_18955</name>
</gene>
<evidence type="ECO:0000256" key="5">
    <source>
        <dbReference type="PIRSR" id="PIRSR637460-1"/>
    </source>
</evidence>
<evidence type="ECO:0000313" key="11">
    <source>
        <dbReference type="Proteomes" id="UP001165587"/>
    </source>
</evidence>
<feature type="disulfide bond" evidence="6">
    <location>
        <begin position="149"/>
        <end position="170"/>
    </location>
</feature>
<dbReference type="Pfam" id="PF13472">
    <property type="entry name" value="Lipase_GDSL_2"/>
    <property type="match status" value="1"/>
</dbReference>
<proteinExistence type="predicted"/>
<dbReference type="EMBL" id="JANLCK010000018">
    <property type="protein sequence ID" value="MCS5727983.1"/>
    <property type="molecule type" value="Genomic_DNA"/>
</dbReference>
<evidence type="ECO:0000259" key="9">
    <source>
        <dbReference type="PROSITE" id="PS50847"/>
    </source>
</evidence>
<keyword evidence="8" id="KW-1133">Transmembrane helix</keyword>
<keyword evidence="2" id="KW-0964">Secreted</keyword>
<dbReference type="CDD" id="cd01823">
    <property type="entry name" value="SEST_like"/>
    <property type="match status" value="1"/>
</dbReference>
<evidence type="ECO:0000256" key="6">
    <source>
        <dbReference type="PIRSR" id="PIRSR637460-2"/>
    </source>
</evidence>
<keyword evidence="11" id="KW-1185">Reference proteome</keyword>
<feature type="domain" description="Gram-positive cocci surface proteins LPxTG" evidence="9">
    <location>
        <begin position="396"/>
        <end position="432"/>
    </location>
</feature>
<evidence type="ECO:0000256" key="7">
    <source>
        <dbReference type="SAM" id="MobiDB-lite"/>
    </source>
</evidence>
<dbReference type="Proteomes" id="UP001165587">
    <property type="component" value="Unassembled WGS sequence"/>
</dbReference>
<keyword evidence="10" id="KW-0378">Hydrolase</keyword>
<evidence type="ECO:0000256" key="4">
    <source>
        <dbReference type="ARBA" id="ARBA00023088"/>
    </source>
</evidence>
<dbReference type="PANTHER" id="PTHR37981:SF1">
    <property type="entry name" value="SGNH HYDROLASE-TYPE ESTERASE DOMAIN-CONTAINING PROTEIN"/>
    <property type="match status" value="1"/>
</dbReference>
<evidence type="ECO:0000256" key="8">
    <source>
        <dbReference type="SAM" id="Phobius"/>
    </source>
</evidence>
<sequence>MKRIDAGGLVVGVVMAALVLGGGAFGGAAAVAAPGPSPDDSPAGKTYVALGDSYSAGFGITPYGDEPAPGCFQADQNYPHLVAESLGLVLEDRTCSGAVTANIRDTPQPTITGAGTAPVQSDALSADTDIVTVTIGGNDLGFADVAQTCVAESAQGPLLIDVLGADLANCKQFYAPVVDGIELDRLKYLLDNTVTPALDETFALIREKAPNAEVFVIGYPAITPDAANQPEGGCYSSPLGTGPNPFEPPFPENAFPFTEVDTLYLHGTEARLDAAIGASAEAHGAHYISTLPLTQTHSACAPDGEAFINGITLTSTGGTPTPDPGLFVALGALHPNEAGVGFLAEQVSSAVTEALAGDGGGDGDPEPTATATASATPVPAPDAAAPGAPSGRDSGLAATGSEAAIAGAAAAALLVAGLVAVVIRRRRHAQHH</sequence>
<dbReference type="GO" id="GO:0019433">
    <property type="term" value="P:triglyceride catabolic process"/>
    <property type="evidence" value="ECO:0007669"/>
    <property type="project" value="TreeGrafter"/>
</dbReference>
<feature type="compositionally biased region" description="Low complexity" evidence="7">
    <location>
        <begin position="366"/>
        <end position="397"/>
    </location>
</feature>
<keyword evidence="1" id="KW-0134">Cell wall</keyword>
<feature type="disulfide bond" evidence="6">
    <location>
        <begin position="71"/>
        <end position="95"/>
    </location>
</feature>
<feature type="transmembrane region" description="Helical" evidence="8">
    <location>
        <begin position="403"/>
        <end position="423"/>
    </location>
</feature>
<feature type="region of interest" description="Disordered" evidence="7">
    <location>
        <begin position="354"/>
        <end position="397"/>
    </location>
</feature>
<keyword evidence="6" id="KW-1015">Disulfide bond</keyword>
<organism evidence="10 11">
    <name type="scientific">Herbiconiux oxytropis</name>
    <dbReference type="NCBI Taxonomy" id="2970915"/>
    <lineage>
        <taxon>Bacteria</taxon>
        <taxon>Bacillati</taxon>
        <taxon>Actinomycetota</taxon>
        <taxon>Actinomycetes</taxon>
        <taxon>Micrococcales</taxon>
        <taxon>Microbacteriaceae</taxon>
        <taxon>Herbiconiux</taxon>
    </lineage>
</organism>
<evidence type="ECO:0000256" key="3">
    <source>
        <dbReference type="ARBA" id="ARBA00022729"/>
    </source>
</evidence>
<dbReference type="PANTHER" id="PTHR37981">
    <property type="entry name" value="LIPASE 2"/>
    <property type="match status" value="1"/>
</dbReference>
<dbReference type="InterPro" id="IPR037460">
    <property type="entry name" value="SEST-like"/>
</dbReference>
<dbReference type="RefSeq" id="WP_259531088.1">
    <property type="nucleotide sequence ID" value="NZ_JANLCK010000018.1"/>
</dbReference>
<dbReference type="PROSITE" id="PS50847">
    <property type="entry name" value="GRAM_POS_ANCHORING"/>
    <property type="match status" value="1"/>
</dbReference>
<reference evidence="10" key="1">
    <citation type="submission" date="2022-08" db="EMBL/GenBank/DDBJ databases">
        <authorList>
            <person name="Deng Y."/>
            <person name="Han X.-F."/>
            <person name="Zhang Y.-Q."/>
        </authorList>
    </citation>
    <scope>NUCLEOTIDE SEQUENCE</scope>
    <source>
        <strain evidence="10">CPCC 203407</strain>
    </source>
</reference>
<feature type="active site" description="Nucleophile" evidence="5">
    <location>
        <position position="53"/>
    </location>
</feature>
<feature type="disulfide bond" evidence="6">
    <location>
        <begin position="234"/>
        <end position="300"/>
    </location>
</feature>
<comment type="caution">
    <text evidence="10">The sequence shown here is derived from an EMBL/GenBank/DDBJ whole genome shotgun (WGS) entry which is preliminary data.</text>
</comment>
<keyword evidence="4" id="KW-0572">Peptidoglycan-anchor</keyword>
<evidence type="ECO:0000313" key="10">
    <source>
        <dbReference type="EMBL" id="MCS5727983.1"/>
    </source>
</evidence>
<dbReference type="InterPro" id="IPR019931">
    <property type="entry name" value="LPXTG_anchor"/>
</dbReference>
<protein>
    <submittedName>
        <fullName evidence="10">SGNH/GDSL hydrolase family protein</fullName>
    </submittedName>
</protein>
<dbReference type="SUPFAM" id="SSF52266">
    <property type="entry name" value="SGNH hydrolase"/>
    <property type="match status" value="1"/>
</dbReference>
<dbReference type="InterPro" id="IPR013830">
    <property type="entry name" value="SGNH_hydro"/>
</dbReference>
<keyword evidence="8" id="KW-0472">Membrane</keyword>
<evidence type="ECO:0000256" key="2">
    <source>
        <dbReference type="ARBA" id="ARBA00022525"/>
    </source>
</evidence>
<keyword evidence="8" id="KW-0812">Transmembrane</keyword>
<keyword evidence="3" id="KW-0732">Signal</keyword>
<evidence type="ECO:0000256" key="1">
    <source>
        <dbReference type="ARBA" id="ARBA00022512"/>
    </source>
</evidence>
<dbReference type="AlphaFoldDB" id="A0AA41XKE1"/>
<name>A0AA41XKE1_9MICO</name>
<dbReference type="GO" id="GO:0004806">
    <property type="term" value="F:triacylglycerol lipase activity"/>
    <property type="evidence" value="ECO:0007669"/>
    <property type="project" value="TreeGrafter"/>
</dbReference>